<organism evidence="5 6">
    <name type="scientific">Luteibacter jiangsuensis</name>
    <dbReference type="NCBI Taxonomy" id="637577"/>
    <lineage>
        <taxon>Bacteria</taxon>
        <taxon>Pseudomonadati</taxon>
        <taxon>Pseudomonadota</taxon>
        <taxon>Gammaproteobacteria</taxon>
        <taxon>Lysobacterales</taxon>
        <taxon>Rhodanobacteraceae</taxon>
        <taxon>Luteibacter</taxon>
    </lineage>
</organism>
<evidence type="ECO:0000256" key="3">
    <source>
        <dbReference type="ARBA" id="ARBA00023163"/>
    </source>
</evidence>
<dbReference type="Proteomes" id="UP001429601">
    <property type="component" value="Unassembled WGS sequence"/>
</dbReference>
<dbReference type="PROSITE" id="PS00622">
    <property type="entry name" value="HTH_LUXR_1"/>
    <property type="match status" value="1"/>
</dbReference>
<accession>A0ABX0Q3N7</accession>
<keyword evidence="6" id="KW-1185">Reference proteome</keyword>
<dbReference type="InterPro" id="IPR016032">
    <property type="entry name" value="Sig_transdc_resp-reg_C-effctor"/>
</dbReference>
<protein>
    <submittedName>
        <fullName evidence="5">LuxR family transcriptional regulator</fullName>
    </submittedName>
</protein>
<dbReference type="SUPFAM" id="SSF46894">
    <property type="entry name" value="C-terminal effector domain of the bipartite response regulators"/>
    <property type="match status" value="1"/>
</dbReference>
<dbReference type="InterPro" id="IPR000792">
    <property type="entry name" value="Tscrpt_reg_LuxR_C"/>
</dbReference>
<keyword evidence="2" id="KW-0238">DNA-binding</keyword>
<evidence type="ECO:0000256" key="1">
    <source>
        <dbReference type="ARBA" id="ARBA00023015"/>
    </source>
</evidence>
<dbReference type="InterPro" id="IPR036388">
    <property type="entry name" value="WH-like_DNA-bd_sf"/>
</dbReference>
<dbReference type="EMBL" id="JAAQQR010000003">
    <property type="protein sequence ID" value="NID04901.1"/>
    <property type="molecule type" value="Genomic_DNA"/>
</dbReference>
<keyword evidence="1" id="KW-0805">Transcription regulation</keyword>
<sequence>MCLARDSIDGSHTCGLAEEVFAALPWPCVVWRQDGERAVMVNAAFRREFGTARGRAGPVWLQEHLHPTGTADEFVLRDPHVPPRRYRMTRQLLDVPPEAFHAVFLMPLPEDDHTDEPAASSFAALRPDVSLTRRESQVLEGIMCGKLNKVIASELCISPKTVELHRANLMAKLRVHNVVELARAVLDLAPRVDEEPIVL</sequence>
<evidence type="ECO:0000259" key="4">
    <source>
        <dbReference type="PROSITE" id="PS50043"/>
    </source>
</evidence>
<dbReference type="SMART" id="SM00421">
    <property type="entry name" value="HTH_LUXR"/>
    <property type="match status" value="1"/>
</dbReference>
<feature type="domain" description="HTH luxR-type" evidence="4">
    <location>
        <begin position="124"/>
        <end position="189"/>
    </location>
</feature>
<name>A0ABX0Q3N7_9GAMM</name>
<dbReference type="RefSeq" id="WP_167124971.1">
    <property type="nucleotide sequence ID" value="NZ_JAAQQR010000003.1"/>
</dbReference>
<dbReference type="PANTHER" id="PTHR44688:SF16">
    <property type="entry name" value="DNA-BINDING TRANSCRIPTIONAL ACTIVATOR DEVR_DOSR"/>
    <property type="match status" value="1"/>
</dbReference>
<reference evidence="5 6" key="1">
    <citation type="journal article" date="2011" name="Curr. Microbiol.">
        <title>Luteibacter jiangsuensis sp. nov.: a methamidophos-degrading bacterium isolated from a methamidophos-manufacturing factory.</title>
        <authorList>
            <person name="Wang L."/>
            <person name="Wang G.L."/>
            <person name="Li S.P."/>
            <person name="Jiang J.D."/>
        </authorList>
    </citation>
    <scope>NUCLEOTIDE SEQUENCE [LARGE SCALE GENOMIC DNA]</scope>
    <source>
        <strain evidence="5 6">CGMCC 1.10133</strain>
    </source>
</reference>
<dbReference type="CDD" id="cd06170">
    <property type="entry name" value="LuxR_C_like"/>
    <property type="match status" value="1"/>
</dbReference>
<comment type="caution">
    <text evidence="5">The sequence shown here is derived from an EMBL/GenBank/DDBJ whole genome shotgun (WGS) entry which is preliminary data.</text>
</comment>
<dbReference type="PANTHER" id="PTHR44688">
    <property type="entry name" value="DNA-BINDING TRANSCRIPTIONAL ACTIVATOR DEVR_DOSR"/>
    <property type="match status" value="1"/>
</dbReference>
<dbReference type="Pfam" id="PF00196">
    <property type="entry name" value="GerE"/>
    <property type="match status" value="1"/>
</dbReference>
<evidence type="ECO:0000313" key="5">
    <source>
        <dbReference type="EMBL" id="NID04901.1"/>
    </source>
</evidence>
<keyword evidence="3" id="KW-0804">Transcription</keyword>
<evidence type="ECO:0000256" key="2">
    <source>
        <dbReference type="ARBA" id="ARBA00023125"/>
    </source>
</evidence>
<proteinExistence type="predicted"/>
<evidence type="ECO:0000313" key="6">
    <source>
        <dbReference type="Proteomes" id="UP001429601"/>
    </source>
</evidence>
<dbReference type="PRINTS" id="PR00038">
    <property type="entry name" value="HTHLUXR"/>
</dbReference>
<gene>
    <name evidence="5" type="ORF">HBF26_08385</name>
</gene>
<dbReference type="PROSITE" id="PS50043">
    <property type="entry name" value="HTH_LUXR_2"/>
    <property type="match status" value="1"/>
</dbReference>
<dbReference type="Gene3D" id="1.10.10.10">
    <property type="entry name" value="Winged helix-like DNA-binding domain superfamily/Winged helix DNA-binding domain"/>
    <property type="match status" value="1"/>
</dbReference>